<comment type="caution">
    <text evidence="16">The sequence shown here is derived from an EMBL/GenBank/DDBJ whole genome shotgun (WGS) entry which is preliminary data.</text>
</comment>
<keyword evidence="7" id="KW-0547">Nucleotide-binding</keyword>
<dbReference type="PROSITE" id="PS51450">
    <property type="entry name" value="LRR"/>
    <property type="match status" value="2"/>
</dbReference>
<evidence type="ECO:0000256" key="11">
    <source>
        <dbReference type="ARBA" id="ARBA00023170"/>
    </source>
</evidence>
<dbReference type="AlphaFoldDB" id="A0A5N6NQ22"/>
<dbReference type="GO" id="GO:0004672">
    <property type="term" value="F:protein kinase activity"/>
    <property type="evidence" value="ECO:0007669"/>
    <property type="project" value="InterPro"/>
</dbReference>
<dbReference type="Gene3D" id="3.80.10.10">
    <property type="entry name" value="Ribonuclease Inhibitor"/>
    <property type="match status" value="2"/>
</dbReference>
<evidence type="ECO:0000256" key="2">
    <source>
        <dbReference type="ARBA" id="ARBA00022553"/>
    </source>
</evidence>
<keyword evidence="17" id="KW-1185">Reference proteome</keyword>
<dbReference type="SUPFAM" id="SSF56112">
    <property type="entry name" value="Protein kinase-like (PK-like)"/>
    <property type="match status" value="1"/>
</dbReference>
<evidence type="ECO:0000256" key="9">
    <source>
        <dbReference type="ARBA" id="ARBA00022989"/>
    </source>
</evidence>
<keyword evidence="11" id="KW-0675">Receptor</keyword>
<evidence type="ECO:0000313" key="16">
    <source>
        <dbReference type="EMBL" id="KAD4982463.1"/>
    </source>
</evidence>
<name>A0A5N6NQ22_9ASTR</name>
<keyword evidence="5" id="KW-0732">Signal</keyword>
<evidence type="ECO:0000256" key="13">
    <source>
        <dbReference type="SAM" id="MobiDB-lite"/>
    </source>
</evidence>
<evidence type="ECO:0000256" key="3">
    <source>
        <dbReference type="ARBA" id="ARBA00022614"/>
    </source>
</evidence>
<dbReference type="FunFam" id="3.30.200.20:FF:000466">
    <property type="entry name" value="Putative LRR receptor-like serine/threonine-protein kinase"/>
    <property type="match status" value="1"/>
</dbReference>
<evidence type="ECO:0000256" key="12">
    <source>
        <dbReference type="ARBA" id="ARBA00023180"/>
    </source>
</evidence>
<dbReference type="InterPro" id="IPR001611">
    <property type="entry name" value="Leu-rich_rpt"/>
</dbReference>
<keyword evidence="2" id="KW-0597">Phosphoprotein</keyword>
<evidence type="ECO:0000256" key="6">
    <source>
        <dbReference type="ARBA" id="ARBA00022737"/>
    </source>
</evidence>
<evidence type="ECO:0000256" key="10">
    <source>
        <dbReference type="ARBA" id="ARBA00023136"/>
    </source>
</evidence>
<evidence type="ECO:0000256" key="4">
    <source>
        <dbReference type="ARBA" id="ARBA00022692"/>
    </source>
</evidence>
<dbReference type="PANTHER" id="PTHR48006">
    <property type="entry name" value="LEUCINE-RICH REPEAT-CONTAINING PROTEIN DDB_G0281931-RELATED"/>
    <property type="match status" value="1"/>
</dbReference>
<dbReference type="InterPro" id="IPR001245">
    <property type="entry name" value="Ser-Thr/Tyr_kinase_cat_dom"/>
</dbReference>
<dbReference type="EMBL" id="SZYD01000010">
    <property type="protein sequence ID" value="KAD4982463.1"/>
    <property type="molecule type" value="Genomic_DNA"/>
</dbReference>
<comment type="subcellular location">
    <subcellularLocation>
        <location evidence="1">Membrane</location>
        <topology evidence="1">Single-pass type I membrane protein</topology>
    </subcellularLocation>
</comment>
<accession>A0A5N6NQ22</accession>
<evidence type="ECO:0000256" key="5">
    <source>
        <dbReference type="ARBA" id="ARBA00022729"/>
    </source>
</evidence>
<keyword evidence="4 14" id="KW-0812">Transmembrane</keyword>
<dbReference type="Proteomes" id="UP000326396">
    <property type="component" value="Linkage Group LG18"/>
</dbReference>
<reference evidence="16 17" key="1">
    <citation type="submission" date="2019-05" db="EMBL/GenBank/DDBJ databases">
        <title>Mikania micrantha, genome provides insights into the molecular mechanism of rapid growth.</title>
        <authorList>
            <person name="Liu B."/>
        </authorList>
    </citation>
    <scope>NUCLEOTIDE SEQUENCE [LARGE SCALE GENOMIC DNA]</scope>
    <source>
        <strain evidence="16">NLD-2019</strain>
        <tissue evidence="16">Leaf</tissue>
    </source>
</reference>
<evidence type="ECO:0000256" key="14">
    <source>
        <dbReference type="SAM" id="Phobius"/>
    </source>
</evidence>
<keyword evidence="6" id="KW-0677">Repeat</keyword>
<organism evidence="16 17">
    <name type="scientific">Mikania micrantha</name>
    <name type="common">bitter vine</name>
    <dbReference type="NCBI Taxonomy" id="192012"/>
    <lineage>
        <taxon>Eukaryota</taxon>
        <taxon>Viridiplantae</taxon>
        <taxon>Streptophyta</taxon>
        <taxon>Embryophyta</taxon>
        <taxon>Tracheophyta</taxon>
        <taxon>Spermatophyta</taxon>
        <taxon>Magnoliopsida</taxon>
        <taxon>eudicotyledons</taxon>
        <taxon>Gunneridae</taxon>
        <taxon>Pentapetalae</taxon>
        <taxon>asterids</taxon>
        <taxon>campanulids</taxon>
        <taxon>Asterales</taxon>
        <taxon>Asteraceae</taxon>
        <taxon>Asteroideae</taxon>
        <taxon>Heliantheae alliance</taxon>
        <taxon>Eupatorieae</taxon>
        <taxon>Mikania</taxon>
    </lineage>
</organism>
<gene>
    <name evidence="16" type="ORF">E3N88_19134</name>
</gene>
<dbReference type="PROSITE" id="PS50011">
    <property type="entry name" value="PROTEIN_KINASE_DOM"/>
    <property type="match status" value="1"/>
</dbReference>
<dbReference type="PANTHER" id="PTHR48006:SF10">
    <property type="entry name" value="CALMODULIN-BINDING RECEPTOR KINASE CAMRLK"/>
    <property type="match status" value="1"/>
</dbReference>
<evidence type="ECO:0000256" key="1">
    <source>
        <dbReference type="ARBA" id="ARBA00004479"/>
    </source>
</evidence>
<dbReference type="Pfam" id="PF00560">
    <property type="entry name" value="LRR_1"/>
    <property type="match status" value="2"/>
</dbReference>
<keyword evidence="3" id="KW-0433">Leucine-rich repeat</keyword>
<keyword evidence="9 14" id="KW-1133">Transmembrane helix</keyword>
<keyword evidence="12" id="KW-0325">Glycoprotein</keyword>
<dbReference type="Gene3D" id="3.30.200.20">
    <property type="entry name" value="Phosphorylase Kinase, domain 1"/>
    <property type="match status" value="1"/>
</dbReference>
<dbReference type="InterPro" id="IPR051824">
    <property type="entry name" value="LRR_Rcpt-Like_S/T_Kinase"/>
</dbReference>
<dbReference type="GO" id="GO:0016020">
    <property type="term" value="C:membrane"/>
    <property type="evidence" value="ECO:0007669"/>
    <property type="project" value="UniProtKB-SubCell"/>
</dbReference>
<proteinExistence type="predicted"/>
<feature type="transmembrane region" description="Helical" evidence="14">
    <location>
        <begin position="500"/>
        <end position="525"/>
    </location>
</feature>
<dbReference type="Pfam" id="PF07714">
    <property type="entry name" value="PK_Tyr_Ser-Thr"/>
    <property type="match status" value="1"/>
</dbReference>
<dbReference type="FunFam" id="3.80.10.10:FF:001678">
    <property type="entry name" value="Calmodulin-binding receptor kinase CaMRLK"/>
    <property type="match status" value="1"/>
</dbReference>
<keyword evidence="10 14" id="KW-0472">Membrane</keyword>
<dbReference type="Gene3D" id="1.10.510.10">
    <property type="entry name" value="Transferase(Phosphotransferase) domain 1"/>
    <property type="match status" value="2"/>
</dbReference>
<dbReference type="InterPro" id="IPR000719">
    <property type="entry name" value="Prot_kinase_dom"/>
</dbReference>
<sequence>MTSPNASTSSQINSLTRLSAGKHKLSTNRCTTYVVPMFDFIYNEEVHVQQIVKDPFYGISKDYLDHGDQSVICEICHAKLWKYEGFRGKKSLGKTSFLLCCGYGKVQLPELKNAKGNYQRLFRCLSLTECEIKNLTLFEIEKYLVRNNSTLARFAGMPYPDDDSLSSINNHLIHEELSYDITNLQDELHSHLTSLTNEQRSVFDDIMKAVEESRNCNNTNHLLILKAFASVSNFNSSWFHCSNSSISEINLSSRNLSGTPSWNFIKNLTFVHTINLSNNSLKGYIPTWVWSIPSLTEVNLSNNKLGGTIGFESGSGFSSIQVLNLSSNRFTNLAHLNNISNLYVLDISHNNLKALPFGLNSLKKLKHLDLSSCNISGDSKPISDLNSLEYLDISNNHLTGTFPKDFPPLSTINFLNISFNNFTGSLPYDKLQRYGNSSFINAGMLFKISSLSKNHSTHHTRNESQIKPHQIPSAHSNPKDPKDSKQPIKKDHNRNSKKKLTLIIIISSASLLVLSFISVSICCMFKKRKMAKRNKWAISKPVNQNQPFKIERSGPFSFETESGSSWVVDVREPSSAPVVMFEKPLMSFSFKDLMGATSQFGKESLLAEGRCGPVYRAVLPGEIHVAVKVLEGARGMSHADAVCMFEELSKLKHPNLLPISGYCIAGREKLVLYEFMANGDLHRWLQELPTGKTDVEDWSSDTWEYPVDSSPDKMEWRTRHNIAVGIARGLAYLHHAQSVPIVHGHLVPSNILLSDYLDPRIADTGLSHDRVESPTTESDVYSFGIVLIGLMTGGMGSEETVARARKLVRDGRGVDALDSRLRLGDNSVSEMVECLRVGYLCTADTPAKRPTMQQVLGMLKDIHPVSPELS</sequence>
<evidence type="ECO:0000259" key="15">
    <source>
        <dbReference type="PROSITE" id="PS50011"/>
    </source>
</evidence>
<feature type="region of interest" description="Disordered" evidence="13">
    <location>
        <begin position="456"/>
        <end position="493"/>
    </location>
</feature>
<keyword evidence="8" id="KW-0067">ATP-binding</keyword>
<evidence type="ECO:0000256" key="7">
    <source>
        <dbReference type="ARBA" id="ARBA00022741"/>
    </source>
</evidence>
<protein>
    <recommendedName>
        <fullName evidence="15">Protein kinase domain-containing protein</fullName>
    </recommendedName>
</protein>
<evidence type="ECO:0000313" key="17">
    <source>
        <dbReference type="Proteomes" id="UP000326396"/>
    </source>
</evidence>
<dbReference type="OrthoDB" id="1394818at2759"/>
<dbReference type="PRINTS" id="PR00019">
    <property type="entry name" value="LEURICHRPT"/>
</dbReference>
<dbReference type="GO" id="GO:0005524">
    <property type="term" value="F:ATP binding"/>
    <property type="evidence" value="ECO:0007669"/>
    <property type="project" value="UniProtKB-KW"/>
</dbReference>
<dbReference type="SUPFAM" id="SSF52058">
    <property type="entry name" value="L domain-like"/>
    <property type="match status" value="1"/>
</dbReference>
<dbReference type="InterPro" id="IPR032675">
    <property type="entry name" value="LRR_dom_sf"/>
</dbReference>
<feature type="domain" description="Protein kinase" evidence="15">
    <location>
        <begin position="600"/>
        <end position="866"/>
    </location>
</feature>
<evidence type="ECO:0000256" key="8">
    <source>
        <dbReference type="ARBA" id="ARBA00022840"/>
    </source>
</evidence>
<feature type="compositionally biased region" description="Basic and acidic residues" evidence="13">
    <location>
        <begin position="477"/>
        <end position="493"/>
    </location>
</feature>
<dbReference type="InterPro" id="IPR011009">
    <property type="entry name" value="Kinase-like_dom_sf"/>
</dbReference>